<name>A0A6M0CJV7_9FLAO</name>
<reference evidence="1 2" key="1">
    <citation type="submission" date="2020-01" db="EMBL/GenBank/DDBJ databases">
        <title>Spongiivirga citrea KCTC 32990T.</title>
        <authorList>
            <person name="Wang G."/>
        </authorList>
    </citation>
    <scope>NUCLEOTIDE SEQUENCE [LARGE SCALE GENOMIC DNA]</scope>
    <source>
        <strain evidence="1 2">KCTC 32990</strain>
    </source>
</reference>
<organism evidence="1 2">
    <name type="scientific">Spongiivirga citrea</name>
    <dbReference type="NCBI Taxonomy" id="1481457"/>
    <lineage>
        <taxon>Bacteria</taxon>
        <taxon>Pseudomonadati</taxon>
        <taxon>Bacteroidota</taxon>
        <taxon>Flavobacteriia</taxon>
        <taxon>Flavobacteriales</taxon>
        <taxon>Flavobacteriaceae</taxon>
        <taxon>Spongiivirga</taxon>
    </lineage>
</organism>
<sequence length="266" mass="30861">MALPNKKVIFLFLTFFTSVFYAQELEENLIIGKVFSKDSVEVSNIHILNLTQKKATITNKKGLFSIHAKIGDTLLLSSIQFKKKIVIDTLIINQKITKILIAENSIELKEVIVTPNNLSGYLINDMGNLNLPKLPTAANSGIPNAHVKRKTQNERKFYTARTWDFRLTSVKLDPIINAISGRTARMKRRVKQEKKDSEYQSYYLALGDSLVVKELQIPKYRIYDFYFFCEEDPSFDSITKIKSTWEVWKFLKYKSTEYRVLNNLER</sequence>
<dbReference type="AlphaFoldDB" id="A0A6M0CJV7"/>
<proteinExistence type="predicted"/>
<dbReference type="RefSeq" id="WP_164032903.1">
    <property type="nucleotide sequence ID" value="NZ_JAABOQ010000005.1"/>
</dbReference>
<evidence type="ECO:0008006" key="3">
    <source>
        <dbReference type="Google" id="ProtNLM"/>
    </source>
</evidence>
<keyword evidence="2" id="KW-1185">Reference proteome</keyword>
<evidence type="ECO:0000313" key="2">
    <source>
        <dbReference type="Proteomes" id="UP000474296"/>
    </source>
</evidence>
<gene>
    <name evidence="1" type="ORF">GWK10_13455</name>
</gene>
<comment type="caution">
    <text evidence="1">The sequence shown here is derived from an EMBL/GenBank/DDBJ whole genome shotgun (WGS) entry which is preliminary data.</text>
</comment>
<protein>
    <recommendedName>
        <fullName evidence="3">Carboxypeptidase-like regulatory domain-containing protein</fullName>
    </recommendedName>
</protein>
<dbReference type="Proteomes" id="UP000474296">
    <property type="component" value="Unassembled WGS sequence"/>
</dbReference>
<dbReference type="EMBL" id="JAABOQ010000005">
    <property type="protein sequence ID" value="NER18226.1"/>
    <property type="molecule type" value="Genomic_DNA"/>
</dbReference>
<dbReference type="InterPro" id="IPR008969">
    <property type="entry name" value="CarboxyPept-like_regulatory"/>
</dbReference>
<evidence type="ECO:0000313" key="1">
    <source>
        <dbReference type="EMBL" id="NER18226.1"/>
    </source>
</evidence>
<dbReference type="SUPFAM" id="SSF49464">
    <property type="entry name" value="Carboxypeptidase regulatory domain-like"/>
    <property type="match status" value="1"/>
</dbReference>
<accession>A0A6M0CJV7</accession>